<feature type="non-terminal residue" evidence="1">
    <location>
        <position position="32"/>
    </location>
</feature>
<sequence>MKKFKFRMVVTYDYDYTIEAPTKAAALDINDK</sequence>
<organism evidence="1">
    <name type="scientific">marine sediment metagenome</name>
    <dbReference type="NCBI Taxonomy" id="412755"/>
    <lineage>
        <taxon>unclassified sequences</taxon>
        <taxon>metagenomes</taxon>
        <taxon>ecological metagenomes</taxon>
    </lineage>
</organism>
<dbReference type="AlphaFoldDB" id="X0V440"/>
<protein>
    <submittedName>
        <fullName evidence="1">Uncharacterized protein</fullName>
    </submittedName>
</protein>
<dbReference type="EMBL" id="BARS01017208">
    <property type="protein sequence ID" value="GAF95405.1"/>
    <property type="molecule type" value="Genomic_DNA"/>
</dbReference>
<name>X0V440_9ZZZZ</name>
<accession>X0V440</accession>
<evidence type="ECO:0000313" key="1">
    <source>
        <dbReference type="EMBL" id="GAF95405.1"/>
    </source>
</evidence>
<proteinExistence type="predicted"/>
<gene>
    <name evidence="1" type="ORF">S01H1_28184</name>
</gene>
<reference evidence="1" key="1">
    <citation type="journal article" date="2014" name="Front. Microbiol.">
        <title>High frequency of phylogenetically diverse reductive dehalogenase-homologous genes in deep subseafloor sedimentary metagenomes.</title>
        <authorList>
            <person name="Kawai M."/>
            <person name="Futagami T."/>
            <person name="Toyoda A."/>
            <person name="Takaki Y."/>
            <person name="Nishi S."/>
            <person name="Hori S."/>
            <person name="Arai W."/>
            <person name="Tsubouchi T."/>
            <person name="Morono Y."/>
            <person name="Uchiyama I."/>
            <person name="Ito T."/>
            <person name="Fujiyama A."/>
            <person name="Inagaki F."/>
            <person name="Takami H."/>
        </authorList>
    </citation>
    <scope>NUCLEOTIDE SEQUENCE</scope>
    <source>
        <strain evidence="1">Expedition CK06-06</strain>
    </source>
</reference>
<comment type="caution">
    <text evidence="1">The sequence shown here is derived from an EMBL/GenBank/DDBJ whole genome shotgun (WGS) entry which is preliminary data.</text>
</comment>